<dbReference type="Proteomes" id="UP000005387">
    <property type="component" value="Unassembled WGS sequence"/>
</dbReference>
<keyword evidence="1" id="KW-0812">Transmembrane</keyword>
<feature type="transmembrane region" description="Helical" evidence="1">
    <location>
        <begin position="17"/>
        <end position="41"/>
    </location>
</feature>
<evidence type="ECO:0000256" key="1">
    <source>
        <dbReference type="SAM" id="Phobius"/>
    </source>
</evidence>
<organism evidence="2 3">
    <name type="scientific">Paenibacillus curdlanolyticus YK9</name>
    <dbReference type="NCBI Taxonomy" id="717606"/>
    <lineage>
        <taxon>Bacteria</taxon>
        <taxon>Bacillati</taxon>
        <taxon>Bacillota</taxon>
        <taxon>Bacilli</taxon>
        <taxon>Bacillales</taxon>
        <taxon>Paenibacillaceae</taxon>
        <taxon>Paenibacillus</taxon>
    </lineage>
</organism>
<keyword evidence="1" id="KW-1133">Transmembrane helix</keyword>
<gene>
    <name evidence="2" type="ORF">PaecuDRAFT_2519</name>
</gene>
<dbReference type="STRING" id="717606.PaecuDRAFT_2519"/>
<dbReference type="RefSeq" id="WP_006038511.1">
    <property type="nucleotide sequence ID" value="NZ_AEDD01000006.1"/>
</dbReference>
<evidence type="ECO:0000313" key="2">
    <source>
        <dbReference type="EMBL" id="EFM10607.1"/>
    </source>
</evidence>
<dbReference type="EMBL" id="AEDD01000006">
    <property type="protein sequence ID" value="EFM10607.1"/>
    <property type="molecule type" value="Genomic_DNA"/>
</dbReference>
<keyword evidence="3" id="KW-1185">Reference proteome</keyword>
<accession>E0IA30</accession>
<evidence type="ECO:0000313" key="3">
    <source>
        <dbReference type="Proteomes" id="UP000005387"/>
    </source>
</evidence>
<sequence length="62" mass="7545">MDLYHSWIYMKVINTSWFMWSLVSVVLGLNLLTPLIIWYIINRKRLTKFMQQAKARKKQTAR</sequence>
<proteinExistence type="predicted"/>
<dbReference type="eggNOG" id="ENOG50307F3">
    <property type="taxonomic scope" value="Bacteria"/>
</dbReference>
<reference evidence="2 3" key="1">
    <citation type="submission" date="2010-07" db="EMBL/GenBank/DDBJ databases">
        <title>The draft genome of Paenibacillus curdlanolyticus YK9.</title>
        <authorList>
            <consortium name="US DOE Joint Genome Institute (JGI-PGF)"/>
            <person name="Lucas S."/>
            <person name="Copeland A."/>
            <person name="Lapidus A."/>
            <person name="Cheng J.-F."/>
            <person name="Bruce D."/>
            <person name="Goodwin L."/>
            <person name="Pitluck S."/>
            <person name="Land M.L."/>
            <person name="Hauser L."/>
            <person name="Chang Y.-J."/>
            <person name="Jeffries C."/>
            <person name="Anderson I.J."/>
            <person name="Johnson E."/>
            <person name="Loganathan U."/>
            <person name="Mulhopadhyay B."/>
            <person name="Kyrpides N."/>
            <person name="Woyke T.J."/>
        </authorList>
    </citation>
    <scope>NUCLEOTIDE SEQUENCE [LARGE SCALE GENOMIC DNA]</scope>
    <source>
        <strain evidence="2 3">YK9</strain>
    </source>
</reference>
<protein>
    <submittedName>
        <fullName evidence="2">Uncharacterized protein</fullName>
    </submittedName>
</protein>
<keyword evidence="1" id="KW-0472">Membrane</keyword>
<dbReference type="AlphaFoldDB" id="E0IA30"/>
<dbReference type="OrthoDB" id="2922557at2"/>
<name>E0IA30_9BACL</name>